<dbReference type="RefSeq" id="WP_036095934.1">
    <property type="nucleotide sequence ID" value="NZ_AODF01000001.1"/>
</dbReference>
<sequence>MGLFGFGRTPTEVKRDDYDKLHDYLKEAVREHDKRIDEAEKFIKSYQNSVPNLSNSKIPSNHFDVKREKLTDKLKKDLSREKEKRSELVSARSKAYEKYEEYKAQVVHEELLEQRRKEREAEERKERLRKWQT</sequence>
<organism evidence="6 7">
    <name type="scientific">Listeria floridensis FSL S10-1187</name>
    <dbReference type="NCBI Taxonomy" id="1265817"/>
    <lineage>
        <taxon>Bacteria</taxon>
        <taxon>Bacillati</taxon>
        <taxon>Bacillota</taxon>
        <taxon>Bacilli</taxon>
        <taxon>Bacillales</taxon>
        <taxon>Listeriaceae</taxon>
        <taxon>Listeria</taxon>
    </lineage>
</organism>
<dbReference type="Proteomes" id="UP000019249">
    <property type="component" value="Unassembled WGS sequence"/>
</dbReference>
<accession>A0ABP3B1Z6</accession>
<gene>
    <name evidence="6" type="ORF">MFLO_01940</name>
</gene>
<feature type="region of interest" description="Disordered" evidence="5">
    <location>
        <begin position="111"/>
        <end position="133"/>
    </location>
</feature>
<evidence type="ECO:0000313" key="7">
    <source>
        <dbReference type="Proteomes" id="UP000019249"/>
    </source>
</evidence>
<name>A0ABP3B1Z6_9LIST</name>
<comment type="subcellular location">
    <subcellularLocation>
        <location evidence="1">Secreted</location>
    </subcellularLocation>
</comment>
<reference evidence="6 7" key="1">
    <citation type="journal article" date="2014" name="Int. J. Syst. Evol. Microbiol.">
        <title>Listeria floridensis sp. nov., Listeria aquatica sp. nov., Listeria cornellensis sp. nov., Listeria riparia sp. nov. and Listeria grandensis sp. nov., from agricultural and natural environments.</title>
        <authorList>
            <person name="den Bakker H.C."/>
            <person name="Warchocki S."/>
            <person name="Wright E.M."/>
            <person name="Allred A.F."/>
            <person name="Ahlstrom C."/>
            <person name="Manuel C.S."/>
            <person name="Stasiewicz M.J."/>
            <person name="Burrell A."/>
            <person name="Roof S."/>
            <person name="Strawn L."/>
            <person name="Fortes E.D."/>
            <person name="Nightingale K.K."/>
            <person name="Kephart D."/>
            <person name="Wiedmann M."/>
        </authorList>
    </citation>
    <scope>NUCLEOTIDE SEQUENCE [LARGE SCALE GENOMIC DNA]</scope>
    <source>
        <strain evidence="6 7">FSL S10-1187</strain>
    </source>
</reference>
<keyword evidence="2" id="KW-0964">Secreted</keyword>
<dbReference type="Pfam" id="PF26323">
    <property type="entry name" value="EsxC"/>
    <property type="match status" value="1"/>
</dbReference>
<dbReference type="EMBL" id="AODF01000001">
    <property type="protein sequence ID" value="EUJ33940.1"/>
    <property type="molecule type" value="Genomic_DNA"/>
</dbReference>
<protein>
    <submittedName>
        <fullName evidence="6">Uncharacterized protein</fullName>
    </submittedName>
</protein>
<comment type="caution">
    <text evidence="6">The sequence shown here is derived from an EMBL/GenBank/DDBJ whole genome shotgun (WGS) entry which is preliminary data.</text>
</comment>
<evidence type="ECO:0000256" key="1">
    <source>
        <dbReference type="ARBA" id="ARBA00004613"/>
    </source>
</evidence>
<comment type="similarity">
    <text evidence="4">Belongs to the EsxC family.</text>
</comment>
<evidence type="ECO:0000256" key="2">
    <source>
        <dbReference type="ARBA" id="ARBA00022525"/>
    </source>
</evidence>
<proteinExistence type="inferred from homology"/>
<dbReference type="InterPro" id="IPR058928">
    <property type="entry name" value="EsxC"/>
</dbReference>
<feature type="compositionally biased region" description="Basic and acidic residues" evidence="5">
    <location>
        <begin position="111"/>
        <end position="126"/>
    </location>
</feature>
<evidence type="ECO:0000256" key="5">
    <source>
        <dbReference type="SAM" id="MobiDB-lite"/>
    </source>
</evidence>
<evidence type="ECO:0000313" key="6">
    <source>
        <dbReference type="EMBL" id="EUJ33940.1"/>
    </source>
</evidence>
<evidence type="ECO:0000256" key="3">
    <source>
        <dbReference type="ARBA" id="ARBA00023026"/>
    </source>
</evidence>
<evidence type="ECO:0000256" key="4">
    <source>
        <dbReference type="ARBA" id="ARBA00093779"/>
    </source>
</evidence>
<keyword evidence="3" id="KW-0843">Virulence</keyword>
<keyword evidence="7" id="KW-1185">Reference proteome</keyword>